<dbReference type="STRING" id="445709.ABW99_02820"/>
<keyword evidence="1" id="KW-0732">Signal</keyword>
<dbReference type="PIRSF" id="PIRSF004649">
    <property type="entry name" value="MlaC"/>
    <property type="match status" value="1"/>
</dbReference>
<sequence length="203" mass="22260">MKKFLMALMTALTMTGALAQTGTANPNTAVKQAVETVVKAAKADPASRAGDVLATVKVVERDFLPYTDFRRTTRLAVGAAWKTATPAQQQQLFEQFQTVLVHTYALQLTQLRGQTLTFHFSPATLSANGTDAVVNTRVSGSGDDLEVGYRLGRTSEGWKIYDIDMMGAWLIQIYRQQFADQIARNGIDGLIKYLAAHNARFGK</sequence>
<dbReference type="Gene3D" id="3.10.450.50">
    <property type="match status" value="1"/>
</dbReference>
<proteinExistence type="predicted"/>
<evidence type="ECO:0000313" key="3">
    <source>
        <dbReference type="Proteomes" id="UP000036700"/>
    </source>
</evidence>
<dbReference type="PATRIC" id="fig|445709.3.peg.611"/>
<dbReference type="Proteomes" id="UP000036700">
    <property type="component" value="Chromosome"/>
</dbReference>
<dbReference type="Pfam" id="PF05494">
    <property type="entry name" value="MlaC"/>
    <property type="match status" value="1"/>
</dbReference>
<accession>A0A0G3EJV1</accession>
<reference evidence="3" key="1">
    <citation type="submission" date="2015-06" db="EMBL/GenBank/DDBJ databases">
        <authorList>
            <person name="Lim Y.L."/>
            <person name="Ee R."/>
            <person name="Yong D."/>
            <person name="How K.Y."/>
            <person name="Yin W.F."/>
            <person name="Chan K.G."/>
        </authorList>
    </citation>
    <scope>NUCLEOTIDE SEQUENCE [LARGE SCALE GENOMIC DNA]</scope>
    <source>
        <strain evidence="3">DSM 25325</strain>
    </source>
</reference>
<keyword evidence="3" id="KW-1185">Reference proteome</keyword>
<gene>
    <name evidence="2" type="ORF">ABW99_02820</name>
</gene>
<dbReference type="OrthoDB" id="9798905at2"/>
<dbReference type="PANTHER" id="PTHR36573">
    <property type="entry name" value="INTERMEMBRANE PHOSPHOLIPID TRANSPORT SYSTEM BINDING PROTEIN MLAC"/>
    <property type="match status" value="1"/>
</dbReference>
<dbReference type="EMBL" id="CP011568">
    <property type="protein sequence ID" value="AKJ67318.1"/>
    <property type="molecule type" value="Genomic_DNA"/>
</dbReference>
<evidence type="ECO:0000313" key="2">
    <source>
        <dbReference type="EMBL" id="AKJ67318.1"/>
    </source>
</evidence>
<dbReference type="PANTHER" id="PTHR36573:SF1">
    <property type="entry name" value="INTERMEMBRANE PHOSPHOLIPID TRANSPORT SYSTEM BINDING PROTEIN MLAC"/>
    <property type="match status" value="1"/>
</dbReference>
<evidence type="ECO:0000256" key="1">
    <source>
        <dbReference type="SAM" id="SignalP"/>
    </source>
</evidence>
<dbReference type="InterPro" id="IPR008869">
    <property type="entry name" value="MlaC/ttg2D"/>
</dbReference>
<dbReference type="Gene3D" id="1.10.10.640">
    <property type="entry name" value="phospholipid-binding protein"/>
    <property type="match status" value="1"/>
</dbReference>
<feature type="signal peptide" evidence="1">
    <location>
        <begin position="1"/>
        <end position="19"/>
    </location>
</feature>
<dbReference type="KEGG" id="ptx:ABW99_02820"/>
<feature type="chain" id="PRO_5002553476" evidence="1">
    <location>
        <begin position="20"/>
        <end position="203"/>
    </location>
</feature>
<name>A0A0G3EJV1_9BURK</name>
<dbReference type="RefSeq" id="WP_047212854.1">
    <property type="nucleotide sequence ID" value="NZ_CP011568.3"/>
</dbReference>
<organism evidence="2 3">
    <name type="scientific">Pandoraea thiooxydans</name>
    <dbReference type="NCBI Taxonomy" id="445709"/>
    <lineage>
        <taxon>Bacteria</taxon>
        <taxon>Pseudomonadati</taxon>
        <taxon>Pseudomonadota</taxon>
        <taxon>Betaproteobacteria</taxon>
        <taxon>Burkholderiales</taxon>
        <taxon>Burkholderiaceae</taxon>
        <taxon>Pandoraea</taxon>
    </lineage>
</organism>
<dbReference type="AlphaFoldDB" id="A0A0G3EJV1"/>
<protein>
    <submittedName>
        <fullName evidence="2">ABC transporter</fullName>
    </submittedName>
</protein>